<comment type="caution">
    <text evidence="1">The sequence shown here is derived from an EMBL/GenBank/DDBJ whole genome shotgun (WGS) entry which is preliminary data.</text>
</comment>
<accession>A0A3A3GRI7</accession>
<reference evidence="1 2" key="1">
    <citation type="submission" date="2018-09" db="EMBL/GenBank/DDBJ databases">
        <title>Paenibacillus SK2017-BO5.</title>
        <authorList>
            <person name="Piskunova J.V."/>
            <person name="Dubiley S.A."/>
            <person name="Severinov K.V."/>
        </authorList>
    </citation>
    <scope>NUCLEOTIDE SEQUENCE [LARGE SCALE GENOMIC DNA]</scope>
    <source>
        <strain evidence="1 2">BO5</strain>
    </source>
</reference>
<dbReference type="Proteomes" id="UP000266177">
    <property type="component" value="Unassembled WGS sequence"/>
</dbReference>
<proteinExistence type="predicted"/>
<dbReference type="RefSeq" id="WP_119791181.1">
    <property type="nucleotide sequence ID" value="NZ_QYZD01000002.1"/>
</dbReference>
<dbReference type="AlphaFoldDB" id="A0A3A3GRI7"/>
<protein>
    <submittedName>
        <fullName evidence="1">Uncharacterized protein</fullName>
    </submittedName>
</protein>
<dbReference type="EMBL" id="QYZD01000002">
    <property type="protein sequence ID" value="RJG26128.1"/>
    <property type="molecule type" value="Genomic_DNA"/>
</dbReference>
<organism evidence="1 2">
    <name type="scientific">Paenibacillus thiaminolyticus</name>
    <name type="common">Bacillus thiaminolyticus</name>
    <dbReference type="NCBI Taxonomy" id="49283"/>
    <lineage>
        <taxon>Bacteria</taxon>
        <taxon>Bacillati</taxon>
        <taxon>Bacillota</taxon>
        <taxon>Bacilli</taxon>
        <taxon>Bacillales</taxon>
        <taxon>Paenibacillaceae</taxon>
        <taxon>Paenibacillus</taxon>
    </lineage>
</organism>
<name>A0A3A3GRI7_PANTH</name>
<sequence>MAKAPFLYFTTYAEQGRIMKYEEAGGRDTAEAPASRENVRRLGALIPGEHPVAAWARCSVAGRVAAAWVHRSVAGRAAAVWARCSFEERAAAAWVHRSVAGRAAAAWAHRSFEVRVAAA</sequence>
<evidence type="ECO:0000313" key="2">
    <source>
        <dbReference type="Proteomes" id="UP000266177"/>
    </source>
</evidence>
<gene>
    <name evidence="1" type="ORF">DQX05_04360</name>
</gene>
<evidence type="ECO:0000313" key="1">
    <source>
        <dbReference type="EMBL" id="RJG26128.1"/>
    </source>
</evidence>